<dbReference type="InterPro" id="IPR036426">
    <property type="entry name" value="Bulb-type_lectin_dom_sf"/>
</dbReference>
<dbReference type="InterPro" id="IPR024171">
    <property type="entry name" value="SRK-like_kinase"/>
</dbReference>
<feature type="chain" id="PRO_5042214392" description="Receptor-like serine/threonine-protein kinase" evidence="16">
    <location>
        <begin position="24"/>
        <end position="827"/>
    </location>
</feature>
<dbReference type="GO" id="GO:0048544">
    <property type="term" value="P:recognition of pollen"/>
    <property type="evidence" value="ECO:0007669"/>
    <property type="project" value="InterPro"/>
</dbReference>
<dbReference type="PROSITE" id="PS50026">
    <property type="entry name" value="EGF_3"/>
    <property type="match status" value="1"/>
</dbReference>
<dbReference type="InterPro" id="IPR011009">
    <property type="entry name" value="Kinase-like_dom_sf"/>
</dbReference>
<evidence type="ECO:0000256" key="7">
    <source>
        <dbReference type="ARBA" id="ARBA00023157"/>
    </source>
</evidence>
<keyword evidence="2 11" id="KW-0808">Transferase</keyword>
<comment type="caution">
    <text evidence="12">Lacks conserved residue(s) required for the propagation of feature annotation.</text>
</comment>
<dbReference type="InterPro" id="IPR000742">
    <property type="entry name" value="EGF"/>
</dbReference>
<feature type="domain" description="Apple" evidence="20">
    <location>
        <begin position="340"/>
        <end position="421"/>
    </location>
</feature>
<dbReference type="SMART" id="SM00220">
    <property type="entry name" value="S_TKc"/>
    <property type="match status" value="1"/>
</dbReference>
<evidence type="ECO:0000256" key="13">
    <source>
        <dbReference type="PROSITE-ProRule" id="PRU10141"/>
    </source>
</evidence>
<keyword evidence="3 16" id="KW-0732">Signal</keyword>
<feature type="domain" description="Protein kinase" evidence="17">
    <location>
        <begin position="509"/>
        <end position="785"/>
    </location>
</feature>
<dbReference type="Gene3D" id="1.10.510.10">
    <property type="entry name" value="Transferase(Phosphotransferase) domain 1"/>
    <property type="match status" value="1"/>
</dbReference>
<dbReference type="Gene3D" id="2.90.10.10">
    <property type="entry name" value="Bulb-type lectin domain"/>
    <property type="match status" value="1"/>
</dbReference>
<dbReference type="InterPro" id="IPR000858">
    <property type="entry name" value="S_locus_glycoprot_dom"/>
</dbReference>
<keyword evidence="15" id="KW-1133">Transmembrane helix</keyword>
<keyword evidence="6 11" id="KW-0067">ATP-binding</keyword>
<dbReference type="PROSITE" id="PS50948">
    <property type="entry name" value="PAN"/>
    <property type="match status" value="1"/>
</dbReference>
<protein>
    <recommendedName>
        <fullName evidence="11">Receptor-like serine/threonine-protein kinase</fullName>
        <ecNumber evidence="11">2.7.11.1</ecNumber>
    </recommendedName>
</protein>
<dbReference type="PANTHER" id="PTHR32444:SF224">
    <property type="entry name" value="NON-SPECIFIC SERINE_THREONINE PROTEIN KINASE"/>
    <property type="match status" value="1"/>
</dbReference>
<evidence type="ECO:0000259" key="20">
    <source>
        <dbReference type="PROSITE" id="PS50948"/>
    </source>
</evidence>
<reference evidence="21" key="1">
    <citation type="journal article" date="2023" name="bioRxiv">
        <title>Improved chromosome-level genome assembly for marigold (Tagetes erecta).</title>
        <authorList>
            <person name="Jiang F."/>
            <person name="Yuan L."/>
            <person name="Wang S."/>
            <person name="Wang H."/>
            <person name="Xu D."/>
            <person name="Wang A."/>
            <person name="Fan W."/>
        </authorList>
    </citation>
    <scope>NUCLEOTIDE SEQUENCE</scope>
    <source>
        <strain evidence="21">WSJ</strain>
        <tissue evidence="21">Leaf</tissue>
    </source>
</reference>
<dbReference type="InterPro" id="IPR017441">
    <property type="entry name" value="Protein_kinase_ATP_BS"/>
</dbReference>
<dbReference type="Pfam" id="PF08276">
    <property type="entry name" value="PAN_2"/>
    <property type="match status" value="1"/>
</dbReference>
<evidence type="ECO:0000256" key="15">
    <source>
        <dbReference type="SAM" id="Phobius"/>
    </source>
</evidence>
<evidence type="ECO:0000259" key="19">
    <source>
        <dbReference type="PROSITE" id="PS50927"/>
    </source>
</evidence>
<dbReference type="PROSITE" id="PS50927">
    <property type="entry name" value="BULB_LECTIN"/>
    <property type="match status" value="1"/>
</dbReference>
<dbReference type="PROSITE" id="PS51257">
    <property type="entry name" value="PROKAR_LIPOPROTEIN"/>
    <property type="match status" value="1"/>
</dbReference>
<keyword evidence="22" id="KW-1185">Reference proteome</keyword>
<dbReference type="SMART" id="SM00473">
    <property type="entry name" value="PAN_AP"/>
    <property type="match status" value="1"/>
</dbReference>
<evidence type="ECO:0000256" key="5">
    <source>
        <dbReference type="ARBA" id="ARBA00022777"/>
    </source>
</evidence>
<comment type="caution">
    <text evidence="21">The sequence shown here is derived from an EMBL/GenBank/DDBJ whole genome shotgun (WGS) entry which is preliminary data.</text>
</comment>
<evidence type="ECO:0000313" key="21">
    <source>
        <dbReference type="EMBL" id="KAK1417982.1"/>
    </source>
</evidence>
<keyword evidence="4 11" id="KW-0547">Nucleotide-binding</keyword>
<dbReference type="GO" id="GO:0005524">
    <property type="term" value="F:ATP binding"/>
    <property type="evidence" value="ECO:0007669"/>
    <property type="project" value="UniProtKB-UniRule"/>
</dbReference>
<keyword evidence="7" id="KW-1015">Disulfide bond</keyword>
<sequence length="827" mass="91842">MKGLTILLLLFGASCSMLTTSIAVDTLSPTAPIKDGDTIVSSGGMFELGFFSPGSSKNRYVGIWYKKVSNGTVVWVANRDTPLNSSTSGILKVSSNGMLQVVSVGDTNTTIWSSSFVSPMKVVSPVAQLLDNGNLVIMDENRTIWQSFDYPGDTYLPGMKIGKDLVTGIDRVWVSWKSLDDPSPGQYVAMMDTNGFPQIFQKRGSVLHTRFGPWNGVTFSGMPTLIGFNSTSANEFVMNDKEIYYKIAVDSSVVSRMYLSPDGGVSRMNWVDRTQSWLTILVALRTDTCSPYGLCGPYGVCNGQIFPICSCMEGFEPKHPEEWNAGAWSSGCVRRTRLDCGNDDVGFKRVTGVKLPDTRSSWYNLSMSLRECETVCKRNCSCTAYANLDIRNGGSGCLLWFDELMDVTKYNETQNMYIRMALSELTSLTSPGSASGKNKTITITVVSISVCLVLVGLITLAVYARIKKKRSYMKRQANLNEDSICDGRKEDIDLPSFSLSTIAKSTSNFSTVNKLGQGGFGMVYKGVLEDGREIAVKRLSKYSRQGLDEFKNEVRCIAKLQHRNLVKLLGYCIQGDETMLIYEYMANKSLDLTIFDKSRSLMLDWHQRFHIIHGIARGLLYLHQDSRLRVIHRDLKAANVLLDNDMNPKISDFGLARRFKGYETEANTNKVVGTYGYIAPEYAVHGLFSVKSDVFSFGVLVLEIVSGQKNRGFSHEQYKDNLLGHAWRLYKEDKTLELACSHLRDTCLNSEILRSIHIGLLCVQHHAEDRPTMSSVMVMLDHEATLPPPKQPAFFTEASSTETNTLPHAPSNGSVNNASMITVLDGR</sequence>
<dbReference type="CDD" id="cd00028">
    <property type="entry name" value="B_lectin"/>
    <property type="match status" value="1"/>
</dbReference>
<comment type="catalytic activity">
    <reaction evidence="10 11">
        <text>L-seryl-[protein] + ATP = O-phospho-L-seryl-[protein] + ADP + H(+)</text>
        <dbReference type="Rhea" id="RHEA:17989"/>
        <dbReference type="Rhea" id="RHEA-COMP:9863"/>
        <dbReference type="Rhea" id="RHEA-COMP:11604"/>
        <dbReference type="ChEBI" id="CHEBI:15378"/>
        <dbReference type="ChEBI" id="CHEBI:29999"/>
        <dbReference type="ChEBI" id="CHEBI:30616"/>
        <dbReference type="ChEBI" id="CHEBI:83421"/>
        <dbReference type="ChEBI" id="CHEBI:456216"/>
        <dbReference type="EC" id="2.7.11.1"/>
    </reaction>
</comment>
<dbReference type="Pfam" id="PF07714">
    <property type="entry name" value="PK_Tyr_Ser-Thr"/>
    <property type="match status" value="1"/>
</dbReference>
<evidence type="ECO:0000256" key="3">
    <source>
        <dbReference type="ARBA" id="ARBA00022729"/>
    </source>
</evidence>
<name>A0AAD8K854_TARER</name>
<evidence type="ECO:0000256" key="9">
    <source>
        <dbReference type="ARBA" id="ARBA00047899"/>
    </source>
</evidence>
<dbReference type="PANTHER" id="PTHR32444">
    <property type="entry name" value="BULB-TYPE LECTIN DOMAIN-CONTAINING PROTEIN"/>
    <property type="match status" value="1"/>
</dbReference>
<dbReference type="CDD" id="cd14066">
    <property type="entry name" value="STKc_IRAK"/>
    <property type="match status" value="1"/>
</dbReference>
<evidence type="ECO:0000256" key="14">
    <source>
        <dbReference type="SAM" id="MobiDB-lite"/>
    </source>
</evidence>
<comment type="catalytic activity">
    <reaction evidence="9 11">
        <text>L-threonyl-[protein] + ATP = O-phospho-L-threonyl-[protein] + ADP + H(+)</text>
        <dbReference type="Rhea" id="RHEA:46608"/>
        <dbReference type="Rhea" id="RHEA-COMP:11060"/>
        <dbReference type="Rhea" id="RHEA-COMP:11605"/>
        <dbReference type="ChEBI" id="CHEBI:15378"/>
        <dbReference type="ChEBI" id="CHEBI:30013"/>
        <dbReference type="ChEBI" id="CHEBI:30616"/>
        <dbReference type="ChEBI" id="CHEBI:61977"/>
        <dbReference type="ChEBI" id="CHEBI:456216"/>
        <dbReference type="EC" id="2.7.11.1"/>
    </reaction>
</comment>
<dbReference type="InterPro" id="IPR001245">
    <property type="entry name" value="Ser-Thr/Tyr_kinase_cat_dom"/>
</dbReference>
<evidence type="ECO:0000256" key="11">
    <source>
        <dbReference type="PIRNR" id="PIRNR000641"/>
    </source>
</evidence>
<keyword evidence="5 11" id="KW-0418">Kinase</keyword>
<keyword evidence="1 11" id="KW-0723">Serine/threonine-protein kinase</keyword>
<dbReference type="Gene3D" id="3.50.4.10">
    <property type="entry name" value="Hepatocyte Growth Factor"/>
    <property type="match status" value="1"/>
</dbReference>
<evidence type="ECO:0000256" key="6">
    <source>
        <dbReference type="ARBA" id="ARBA00022840"/>
    </source>
</evidence>
<dbReference type="SUPFAM" id="SSF56112">
    <property type="entry name" value="Protein kinase-like (PK-like)"/>
    <property type="match status" value="1"/>
</dbReference>
<dbReference type="PROSITE" id="PS50011">
    <property type="entry name" value="PROTEIN_KINASE_DOM"/>
    <property type="match status" value="1"/>
</dbReference>
<dbReference type="InterPro" id="IPR000719">
    <property type="entry name" value="Prot_kinase_dom"/>
</dbReference>
<organism evidence="21 22">
    <name type="scientific">Tagetes erecta</name>
    <name type="common">African marigold</name>
    <dbReference type="NCBI Taxonomy" id="13708"/>
    <lineage>
        <taxon>Eukaryota</taxon>
        <taxon>Viridiplantae</taxon>
        <taxon>Streptophyta</taxon>
        <taxon>Embryophyta</taxon>
        <taxon>Tracheophyta</taxon>
        <taxon>Spermatophyta</taxon>
        <taxon>Magnoliopsida</taxon>
        <taxon>eudicotyledons</taxon>
        <taxon>Gunneridae</taxon>
        <taxon>Pentapetalae</taxon>
        <taxon>asterids</taxon>
        <taxon>campanulids</taxon>
        <taxon>Asterales</taxon>
        <taxon>Asteraceae</taxon>
        <taxon>Asteroideae</taxon>
        <taxon>Heliantheae alliance</taxon>
        <taxon>Tageteae</taxon>
        <taxon>Tagetes</taxon>
    </lineage>
</organism>
<dbReference type="CDD" id="cd01098">
    <property type="entry name" value="PAN_AP_plant"/>
    <property type="match status" value="1"/>
</dbReference>
<evidence type="ECO:0000259" key="18">
    <source>
        <dbReference type="PROSITE" id="PS50026"/>
    </source>
</evidence>
<feature type="binding site" evidence="13">
    <location>
        <position position="537"/>
    </location>
    <ligand>
        <name>ATP</name>
        <dbReference type="ChEBI" id="CHEBI:30616"/>
    </ligand>
</feature>
<dbReference type="Proteomes" id="UP001229421">
    <property type="component" value="Unassembled WGS sequence"/>
</dbReference>
<dbReference type="SUPFAM" id="SSF51110">
    <property type="entry name" value="alpha-D-mannose-specific plant lectins"/>
    <property type="match status" value="1"/>
</dbReference>
<dbReference type="EMBL" id="JAUHHV010000007">
    <property type="protein sequence ID" value="KAK1417982.1"/>
    <property type="molecule type" value="Genomic_DNA"/>
</dbReference>
<evidence type="ECO:0000259" key="17">
    <source>
        <dbReference type="PROSITE" id="PS50011"/>
    </source>
</evidence>
<feature type="domain" description="EGF-like" evidence="18">
    <location>
        <begin position="285"/>
        <end position="321"/>
    </location>
</feature>
<dbReference type="InterPro" id="IPR008271">
    <property type="entry name" value="Ser/Thr_kinase_AS"/>
</dbReference>
<evidence type="ECO:0000256" key="1">
    <source>
        <dbReference type="ARBA" id="ARBA00022527"/>
    </source>
</evidence>
<keyword evidence="12" id="KW-0245">EGF-like domain</keyword>
<evidence type="ECO:0000256" key="2">
    <source>
        <dbReference type="ARBA" id="ARBA00022679"/>
    </source>
</evidence>
<dbReference type="PROSITE" id="PS00108">
    <property type="entry name" value="PROTEIN_KINASE_ST"/>
    <property type="match status" value="1"/>
</dbReference>
<dbReference type="Gene3D" id="3.30.200.20">
    <property type="entry name" value="Phosphorylase Kinase, domain 1"/>
    <property type="match status" value="1"/>
</dbReference>
<feature type="signal peptide" evidence="16">
    <location>
        <begin position="1"/>
        <end position="23"/>
    </location>
</feature>
<feature type="domain" description="Bulb-type lectin" evidence="19">
    <location>
        <begin position="24"/>
        <end position="150"/>
    </location>
</feature>
<evidence type="ECO:0000256" key="8">
    <source>
        <dbReference type="ARBA" id="ARBA00023180"/>
    </source>
</evidence>
<dbReference type="SMART" id="SM00108">
    <property type="entry name" value="B_lectin"/>
    <property type="match status" value="1"/>
</dbReference>
<dbReference type="FunFam" id="1.10.510.10:FF:000060">
    <property type="entry name" value="G-type lectin S-receptor-like serine/threonine-protein kinase"/>
    <property type="match status" value="1"/>
</dbReference>
<keyword evidence="8" id="KW-0325">Glycoprotein</keyword>
<evidence type="ECO:0000256" key="10">
    <source>
        <dbReference type="ARBA" id="ARBA00048679"/>
    </source>
</evidence>
<dbReference type="EC" id="2.7.11.1" evidence="11"/>
<feature type="region of interest" description="Disordered" evidence="14">
    <location>
        <begin position="799"/>
        <end position="819"/>
    </location>
</feature>
<keyword evidence="15" id="KW-0812">Transmembrane</keyword>
<dbReference type="GO" id="GO:0004674">
    <property type="term" value="F:protein serine/threonine kinase activity"/>
    <property type="evidence" value="ECO:0007669"/>
    <property type="project" value="UniProtKB-KW"/>
</dbReference>
<dbReference type="FunFam" id="2.90.10.10:FF:000005">
    <property type="entry name" value="G-type lectin S-receptor-like serine/threonine-protein kinase"/>
    <property type="match status" value="1"/>
</dbReference>
<dbReference type="AlphaFoldDB" id="A0AAD8K854"/>
<evidence type="ECO:0000256" key="12">
    <source>
        <dbReference type="PROSITE-ProRule" id="PRU00076"/>
    </source>
</evidence>
<proteinExistence type="inferred from homology"/>
<evidence type="ECO:0000256" key="16">
    <source>
        <dbReference type="SAM" id="SignalP"/>
    </source>
</evidence>
<dbReference type="InterPro" id="IPR003609">
    <property type="entry name" value="Pan_app"/>
</dbReference>
<feature type="transmembrane region" description="Helical" evidence="15">
    <location>
        <begin position="441"/>
        <end position="466"/>
    </location>
</feature>
<dbReference type="PIRSF" id="PIRSF000641">
    <property type="entry name" value="SRK"/>
    <property type="match status" value="1"/>
</dbReference>
<keyword evidence="15" id="KW-0472">Membrane</keyword>
<dbReference type="Pfam" id="PF00954">
    <property type="entry name" value="S_locus_glycop"/>
    <property type="match status" value="1"/>
</dbReference>
<evidence type="ECO:0000256" key="4">
    <source>
        <dbReference type="ARBA" id="ARBA00022741"/>
    </source>
</evidence>
<comment type="similarity">
    <text evidence="11">Belongs to the protein kinase superfamily. Ser/Thr protein kinase family.</text>
</comment>
<dbReference type="PROSITE" id="PS00107">
    <property type="entry name" value="PROTEIN_KINASE_ATP"/>
    <property type="match status" value="1"/>
</dbReference>
<dbReference type="Pfam" id="PF01453">
    <property type="entry name" value="B_lectin"/>
    <property type="match status" value="1"/>
</dbReference>
<evidence type="ECO:0000313" key="22">
    <source>
        <dbReference type="Proteomes" id="UP001229421"/>
    </source>
</evidence>
<accession>A0AAD8K854</accession>
<gene>
    <name evidence="21" type="ORF">QVD17_27118</name>
</gene>
<dbReference type="InterPro" id="IPR001480">
    <property type="entry name" value="Bulb-type_lectin_dom"/>
</dbReference>
<dbReference type="FunFam" id="3.30.200.20:FF:000195">
    <property type="entry name" value="G-type lectin S-receptor-like serine/threonine-protein kinase"/>
    <property type="match status" value="1"/>
</dbReference>